<evidence type="ECO:0000313" key="1">
    <source>
        <dbReference type="EMBL" id="ORY41066.1"/>
    </source>
</evidence>
<protein>
    <submittedName>
        <fullName evidence="1">Uncharacterized protein</fullName>
    </submittedName>
</protein>
<reference evidence="1 2" key="1">
    <citation type="submission" date="2016-07" db="EMBL/GenBank/DDBJ databases">
        <title>Pervasive Adenine N6-methylation of Active Genes in Fungi.</title>
        <authorList>
            <consortium name="DOE Joint Genome Institute"/>
            <person name="Mondo S.J."/>
            <person name="Dannebaum R.O."/>
            <person name="Kuo R.C."/>
            <person name="Labutti K."/>
            <person name="Haridas S."/>
            <person name="Kuo A."/>
            <person name="Salamov A."/>
            <person name="Ahrendt S.R."/>
            <person name="Lipzen A."/>
            <person name="Sullivan W."/>
            <person name="Andreopoulos W.B."/>
            <person name="Clum A."/>
            <person name="Lindquist E."/>
            <person name="Daum C."/>
            <person name="Ramamoorthy G.K."/>
            <person name="Gryganskyi A."/>
            <person name="Culley D."/>
            <person name="Magnuson J.K."/>
            <person name="James T.Y."/>
            <person name="O'Malley M.A."/>
            <person name="Stajich J.E."/>
            <person name="Spatafora J.W."/>
            <person name="Visel A."/>
            <person name="Grigoriev I.V."/>
        </authorList>
    </citation>
    <scope>NUCLEOTIDE SEQUENCE [LARGE SCALE GENOMIC DNA]</scope>
    <source>
        <strain evidence="1 2">JEL800</strain>
    </source>
</reference>
<dbReference type="Gene3D" id="1.25.40.20">
    <property type="entry name" value="Ankyrin repeat-containing domain"/>
    <property type="match status" value="1"/>
</dbReference>
<dbReference type="SMART" id="SM00248">
    <property type="entry name" value="ANK"/>
    <property type="match status" value="2"/>
</dbReference>
<gene>
    <name evidence="1" type="ORF">BCR33DRAFT_352568</name>
</gene>
<dbReference type="SUPFAM" id="SSF48403">
    <property type="entry name" value="Ankyrin repeat"/>
    <property type="match status" value="1"/>
</dbReference>
<dbReference type="OrthoDB" id="10356225at2759"/>
<accession>A0A1Y2C284</accession>
<dbReference type="Pfam" id="PF12796">
    <property type="entry name" value="Ank_2"/>
    <property type="match status" value="1"/>
</dbReference>
<comment type="caution">
    <text evidence="1">The sequence shown here is derived from an EMBL/GenBank/DDBJ whole genome shotgun (WGS) entry which is preliminary data.</text>
</comment>
<dbReference type="InterPro" id="IPR036770">
    <property type="entry name" value="Ankyrin_rpt-contain_sf"/>
</dbReference>
<organism evidence="1 2">
    <name type="scientific">Rhizoclosmatium globosum</name>
    <dbReference type="NCBI Taxonomy" id="329046"/>
    <lineage>
        <taxon>Eukaryota</taxon>
        <taxon>Fungi</taxon>
        <taxon>Fungi incertae sedis</taxon>
        <taxon>Chytridiomycota</taxon>
        <taxon>Chytridiomycota incertae sedis</taxon>
        <taxon>Chytridiomycetes</taxon>
        <taxon>Chytridiales</taxon>
        <taxon>Chytriomycetaceae</taxon>
        <taxon>Rhizoclosmatium</taxon>
    </lineage>
</organism>
<dbReference type="Proteomes" id="UP000193642">
    <property type="component" value="Unassembled WGS sequence"/>
</dbReference>
<name>A0A1Y2C284_9FUNG</name>
<dbReference type="AlphaFoldDB" id="A0A1Y2C284"/>
<proteinExistence type="predicted"/>
<dbReference type="InterPro" id="IPR002110">
    <property type="entry name" value="Ankyrin_rpt"/>
</dbReference>
<evidence type="ECO:0000313" key="2">
    <source>
        <dbReference type="Proteomes" id="UP000193642"/>
    </source>
</evidence>
<keyword evidence="2" id="KW-1185">Reference proteome</keyword>
<dbReference type="EMBL" id="MCGO01000033">
    <property type="protein sequence ID" value="ORY41066.1"/>
    <property type="molecule type" value="Genomic_DNA"/>
</dbReference>
<sequence>MSFDSLPPPVVAHIVSLLPVNGQLTMLGRLYLEIFGILEWMALPFAYQLITAPVFFSSCPKDIQTFSVWETRKWRIKSKKALLLVQSLLADTHRKLHLEAALLWASCHGYLNVIRLLLDTNHINPSFNNNLPLAVAASTGNTNCLEFLLKSKSLNPTYNENVMDWALLCGQTESVRILITDGRFVSTTQDIGDVLQDAKDRGHTACVKFMLEYLKEKEACRLREVVKRGGMKALVSEMCNRPAYFQLLNPSYSPLKRKNHDNSADVSEAPKKKQNVCVIPIEPKLPASKSGCI</sequence>